<feature type="transmembrane region" description="Helical" evidence="1">
    <location>
        <begin position="224"/>
        <end position="245"/>
    </location>
</feature>
<comment type="caution">
    <text evidence="2">The sequence shown here is derived from an EMBL/GenBank/DDBJ whole genome shotgun (WGS) entry which is preliminary data.</text>
</comment>
<feature type="transmembrane region" description="Helical" evidence="1">
    <location>
        <begin position="70"/>
        <end position="93"/>
    </location>
</feature>
<proteinExistence type="predicted"/>
<feature type="transmembrane region" description="Helical" evidence="1">
    <location>
        <begin position="192"/>
        <end position="212"/>
    </location>
</feature>
<gene>
    <name evidence="2" type="ORF">L596_020602</name>
</gene>
<evidence type="ECO:0000256" key="1">
    <source>
        <dbReference type="SAM" id="Phobius"/>
    </source>
</evidence>
<name>A0A4U5MU13_STECR</name>
<dbReference type="AlphaFoldDB" id="A0A4U5MU13"/>
<accession>A0A4U5MU13</accession>
<dbReference type="Proteomes" id="UP000298663">
    <property type="component" value="Unassembled WGS sequence"/>
</dbReference>
<evidence type="ECO:0008006" key="4">
    <source>
        <dbReference type="Google" id="ProtNLM"/>
    </source>
</evidence>
<keyword evidence="1" id="KW-0472">Membrane</keyword>
<feature type="transmembrane region" description="Helical" evidence="1">
    <location>
        <begin position="132"/>
        <end position="149"/>
    </location>
</feature>
<dbReference type="PANTHER" id="PTHR23021">
    <property type="entry name" value="SERPENTINE RECEPTOR, CLASS T"/>
    <property type="match status" value="1"/>
</dbReference>
<dbReference type="InterPro" id="IPR019425">
    <property type="entry name" value="7TM_GPCR_serpentine_rcpt_Srt"/>
</dbReference>
<keyword evidence="1" id="KW-0812">Transmembrane</keyword>
<reference evidence="2 3" key="1">
    <citation type="journal article" date="2015" name="Genome Biol.">
        <title>Comparative genomics of Steinernema reveals deeply conserved gene regulatory networks.</title>
        <authorList>
            <person name="Dillman A.R."/>
            <person name="Macchietto M."/>
            <person name="Porter C.F."/>
            <person name="Rogers A."/>
            <person name="Williams B."/>
            <person name="Antoshechkin I."/>
            <person name="Lee M.M."/>
            <person name="Goodwin Z."/>
            <person name="Lu X."/>
            <person name="Lewis E.E."/>
            <person name="Goodrich-Blair H."/>
            <person name="Stock S.P."/>
            <person name="Adams B.J."/>
            <person name="Sternberg P.W."/>
            <person name="Mortazavi A."/>
        </authorList>
    </citation>
    <scope>NUCLEOTIDE SEQUENCE [LARGE SCALE GENOMIC DNA]</scope>
    <source>
        <strain evidence="2 3">ALL</strain>
    </source>
</reference>
<dbReference type="PANTHER" id="PTHR23021:SF11">
    <property type="entry name" value="SERPENTINE RECEPTOR, CLASS T"/>
    <property type="match status" value="1"/>
</dbReference>
<evidence type="ECO:0000313" key="2">
    <source>
        <dbReference type="EMBL" id="TKR73269.1"/>
    </source>
</evidence>
<reference evidence="2 3" key="2">
    <citation type="journal article" date="2019" name="G3 (Bethesda)">
        <title>Hybrid Assembly of the Genome of the Entomopathogenic Nematode Steinernema carpocapsae Identifies the X-Chromosome.</title>
        <authorList>
            <person name="Serra L."/>
            <person name="Macchietto M."/>
            <person name="Macias-Munoz A."/>
            <person name="McGill C.J."/>
            <person name="Rodriguez I.M."/>
            <person name="Rodriguez B."/>
            <person name="Murad R."/>
            <person name="Mortazavi A."/>
        </authorList>
    </citation>
    <scope>NUCLEOTIDE SEQUENCE [LARGE SCALE GENOMIC DNA]</scope>
    <source>
        <strain evidence="2 3">ALL</strain>
    </source>
</reference>
<dbReference type="EMBL" id="AZBU02000006">
    <property type="protein sequence ID" value="TKR73269.1"/>
    <property type="molecule type" value="Genomic_DNA"/>
</dbReference>
<dbReference type="OrthoDB" id="5873245at2759"/>
<keyword evidence="1" id="KW-1133">Transmembrane helix</keyword>
<evidence type="ECO:0000313" key="3">
    <source>
        <dbReference type="Proteomes" id="UP000298663"/>
    </source>
</evidence>
<keyword evidence="3" id="KW-1185">Reference proteome</keyword>
<protein>
    <recommendedName>
        <fullName evidence="4">G-protein coupled receptors family 1 profile domain-containing protein</fullName>
    </recommendedName>
</protein>
<feature type="transmembrane region" description="Helical" evidence="1">
    <location>
        <begin position="99"/>
        <end position="120"/>
    </location>
</feature>
<sequence length="303" mass="34750">MQSYISDSLKYRALYNCSYLHKSEWRQYVTPRPVLGYFCLVIGMINLVCYVPCLIVICHKSLFKNSCYKIMFLLGLVDLIAIICNSGITGWLLVKGTCWFANCLTCCILALNRFLDFFYTTLSNLLFGGGRTYFWVGLVFLYWLFAFLYTNPVTLNTSAIMWVFDPFVTVPEDVVPVDRTRFICQVNIWNNYIWIPGMFLLYLVLIVTICIKSSRGHQLCALKIRSLFICVLVFVPGAIFILLQFVRPHEILIYLSLFSYMIGNGSGGVVLLCMNPRIRHKVTCLFSPKKISSVAHVTRTVEA</sequence>
<organism evidence="2 3">
    <name type="scientific">Steinernema carpocapsae</name>
    <name type="common">Entomopathogenic nematode</name>
    <dbReference type="NCBI Taxonomy" id="34508"/>
    <lineage>
        <taxon>Eukaryota</taxon>
        <taxon>Metazoa</taxon>
        <taxon>Ecdysozoa</taxon>
        <taxon>Nematoda</taxon>
        <taxon>Chromadorea</taxon>
        <taxon>Rhabditida</taxon>
        <taxon>Tylenchina</taxon>
        <taxon>Panagrolaimomorpha</taxon>
        <taxon>Strongyloidoidea</taxon>
        <taxon>Steinernematidae</taxon>
        <taxon>Steinernema</taxon>
    </lineage>
</organism>
<feature type="transmembrane region" description="Helical" evidence="1">
    <location>
        <begin position="34"/>
        <end position="58"/>
    </location>
</feature>
<dbReference type="Pfam" id="PF10321">
    <property type="entry name" value="7TM_GPCR_Srt"/>
    <property type="match status" value="1"/>
</dbReference>
<feature type="transmembrane region" description="Helical" evidence="1">
    <location>
        <begin position="251"/>
        <end position="273"/>
    </location>
</feature>
<dbReference type="SUPFAM" id="SSF81321">
    <property type="entry name" value="Family A G protein-coupled receptor-like"/>
    <property type="match status" value="1"/>
</dbReference>